<accession>A0A6H1NY71</accession>
<reference evidence="2 3" key="1">
    <citation type="submission" date="2020-04" db="EMBL/GenBank/DDBJ databases">
        <title>Genome-Wide Identification of 5-Methylcytosine Sites in Bacterial Genomes By High-Throughput Sequencing of MspJI Restriction Fragments.</title>
        <authorList>
            <person name="Wu V."/>
        </authorList>
    </citation>
    <scope>NUCLEOTIDE SEQUENCE [LARGE SCALE GENOMIC DNA]</scope>
    <source>
        <strain evidence="2 3">S2</strain>
    </source>
</reference>
<protein>
    <submittedName>
        <fullName evidence="2">Uncharacterized protein</fullName>
    </submittedName>
</protein>
<organism evidence="2 3">
    <name type="scientific">Priestia megaterium</name>
    <name type="common">Bacillus megaterium</name>
    <dbReference type="NCBI Taxonomy" id="1404"/>
    <lineage>
        <taxon>Bacteria</taxon>
        <taxon>Bacillati</taxon>
        <taxon>Bacillota</taxon>
        <taxon>Bacilli</taxon>
        <taxon>Bacillales</taxon>
        <taxon>Bacillaceae</taxon>
        <taxon>Priestia</taxon>
    </lineage>
</organism>
<keyword evidence="1" id="KW-1133">Transmembrane helix</keyword>
<dbReference type="Proteomes" id="UP000501868">
    <property type="component" value="Chromosome"/>
</dbReference>
<evidence type="ECO:0000256" key="1">
    <source>
        <dbReference type="SAM" id="Phobius"/>
    </source>
</evidence>
<name>A0A6H1NY71_PRIMG</name>
<dbReference type="AlphaFoldDB" id="A0A6H1NY71"/>
<gene>
    <name evidence="2" type="ORF">HFZ78_05635</name>
</gene>
<feature type="transmembrane region" description="Helical" evidence="1">
    <location>
        <begin position="7"/>
        <end position="33"/>
    </location>
</feature>
<evidence type="ECO:0000313" key="3">
    <source>
        <dbReference type="Proteomes" id="UP000501868"/>
    </source>
</evidence>
<feature type="transmembrane region" description="Helical" evidence="1">
    <location>
        <begin position="107"/>
        <end position="129"/>
    </location>
</feature>
<keyword evidence="1" id="KW-0812">Transmembrane</keyword>
<feature type="transmembrane region" description="Helical" evidence="1">
    <location>
        <begin position="39"/>
        <end position="59"/>
    </location>
</feature>
<feature type="transmembrane region" description="Helical" evidence="1">
    <location>
        <begin position="136"/>
        <end position="154"/>
    </location>
</feature>
<evidence type="ECO:0000313" key="2">
    <source>
        <dbReference type="EMBL" id="QIZ06270.1"/>
    </source>
</evidence>
<keyword evidence="1" id="KW-0472">Membrane</keyword>
<dbReference type="EMBL" id="CP051128">
    <property type="protein sequence ID" value="QIZ06270.1"/>
    <property type="molecule type" value="Genomic_DNA"/>
</dbReference>
<sequence>MTFNQVVRLLAVFSIIGGFFRALMCPLALVWGMNSPQELTAGVLGTIFMGLGIFGLYLSHQKEFGKLGFTAFILYAIGSFILMGMVFSTLVFATYDPKVLQMDMPPLPIMVAGPFMMVTVMLSMILLGIAALKSKVFSKVPAILLILGPILNFVPIVTDYSVLAWGIPFMWFGIEVLKKVRGGNRTAATVETINTKL</sequence>
<feature type="transmembrane region" description="Helical" evidence="1">
    <location>
        <begin position="71"/>
        <end position="95"/>
    </location>
</feature>
<proteinExistence type="predicted"/>
<reference evidence="2 3" key="2">
    <citation type="submission" date="2020-04" db="EMBL/GenBank/DDBJ databases">
        <authorList>
            <person name="Fomenkov A."/>
            <person name="Anton B.P."/>
            <person name="Roberts R.J."/>
        </authorList>
    </citation>
    <scope>NUCLEOTIDE SEQUENCE [LARGE SCALE GENOMIC DNA]</scope>
    <source>
        <strain evidence="2 3">S2</strain>
    </source>
</reference>